<name>A0AAN6WH68_9PEZI</name>
<feature type="region of interest" description="Disordered" evidence="1">
    <location>
        <begin position="184"/>
        <end position="203"/>
    </location>
</feature>
<evidence type="ECO:0000313" key="3">
    <source>
        <dbReference type="Proteomes" id="UP001302321"/>
    </source>
</evidence>
<evidence type="ECO:0000313" key="2">
    <source>
        <dbReference type="EMBL" id="KAK4181171.1"/>
    </source>
</evidence>
<organism evidence="2 3">
    <name type="scientific">Triangularia setosa</name>
    <dbReference type="NCBI Taxonomy" id="2587417"/>
    <lineage>
        <taxon>Eukaryota</taxon>
        <taxon>Fungi</taxon>
        <taxon>Dikarya</taxon>
        <taxon>Ascomycota</taxon>
        <taxon>Pezizomycotina</taxon>
        <taxon>Sordariomycetes</taxon>
        <taxon>Sordariomycetidae</taxon>
        <taxon>Sordariales</taxon>
        <taxon>Podosporaceae</taxon>
        <taxon>Triangularia</taxon>
    </lineage>
</organism>
<dbReference type="AlphaFoldDB" id="A0AAN6WH68"/>
<accession>A0AAN6WH68</accession>
<dbReference type="EMBL" id="MU866089">
    <property type="protein sequence ID" value="KAK4181171.1"/>
    <property type="molecule type" value="Genomic_DNA"/>
</dbReference>
<evidence type="ECO:0000256" key="1">
    <source>
        <dbReference type="SAM" id="MobiDB-lite"/>
    </source>
</evidence>
<dbReference type="Proteomes" id="UP001302321">
    <property type="component" value="Unassembled WGS sequence"/>
</dbReference>
<comment type="caution">
    <text evidence="2">The sequence shown here is derived from an EMBL/GenBank/DDBJ whole genome shotgun (WGS) entry which is preliminary data.</text>
</comment>
<keyword evidence="3" id="KW-1185">Reference proteome</keyword>
<sequence>MNREARSQSYLRSGYLSQAAVFSGKTAQIGYRSSGSMYLDVDGGLAAWDEHLSQLKRWWMDGQRKTLTERPTGLLGTFAHTLPDDVASCRFQGPAHADFFGPSQRGCRFGKLSSPPLRLHLPCPPSQSHAPFCEVPLTVPGCRGCHRRPPRTESFPQLLRSSMPCPKLPPSRHPAPVITSTIAASQGPAGHSHHEPSPGPRNITRVPRIRLRSIPILPFDPLCFVTSVYSSVFCSVIAEPFKP</sequence>
<reference evidence="2" key="2">
    <citation type="submission" date="2023-05" db="EMBL/GenBank/DDBJ databases">
        <authorList>
            <consortium name="Lawrence Berkeley National Laboratory"/>
            <person name="Steindorff A."/>
            <person name="Hensen N."/>
            <person name="Bonometti L."/>
            <person name="Westerberg I."/>
            <person name="Brannstrom I.O."/>
            <person name="Guillou S."/>
            <person name="Cros-Aarteil S."/>
            <person name="Calhoun S."/>
            <person name="Haridas S."/>
            <person name="Kuo A."/>
            <person name="Mondo S."/>
            <person name="Pangilinan J."/>
            <person name="Riley R."/>
            <person name="Labutti K."/>
            <person name="Andreopoulos B."/>
            <person name="Lipzen A."/>
            <person name="Chen C."/>
            <person name="Yanf M."/>
            <person name="Daum C."/>
            <person name="Ng V."/>
            <person name="Clum A."/>
            <person name="Ohm R."/>
            <person name="Martin F."/>
            <person name="Silar P."/>
            <person name="Natvig D."/>
            <person name="Lalanne C."/>
            <person name="Gautier V."/>
            <person name="Ament-Velasquez S.L."/>
            <person name="Kruys A."/>
            <person name="Hutchinson M.I."/>
            <person name="Powell A.J."/>
            <person name="Barry K."/>
            <person name="Miller A.N."/>
            <person name="Grigoriev I.V."/>
            <person name="Debuchy R."/>
            <person name="Gladieux P."/>
            <person name="Thoren M.H."/>
            <person name="Johannesson H."/>
        </authorList>
    </citation>
    <scope>NUCLEOTIDE SEQUENCE</scope>
    <source>
        <strain evidence="2">CBS 892.96</strain>
    </source>
</reference>
<protein>
    <submittedName>
        <fullName evidence="2">Uncharacterized protein</fullName>
    </submittedName>
</protein>
<reference evidence="2" key="1">
    <citation type="journal article" date="2023" name="Mol. Phylogenet. Evol.">
        <title>Genome-scale phylogeny and comparative genomics of the fungal order Sordariales.</title>
        <authorList>
            <person name="Hensen N."/>
            <person name="Bonometti L."/>
            <person name="Westerberg I."/>
            <person name="Brannstrom I.O."/>
            <person name="Guillou S."/>
            <person name="Cros-Aarteil S."/>
            <person name="Calhoun S."/>
            <person name="Haridas S."/>
            <person name="Kuo A."/>
            <person name="Mondo S."/>
            <person name="Pangilinan J."/>
            <person name="Riley R."/>
            <person name="LaButti K."/>
            <person name="Andreopoulos B."/>
            <person name="Lipzen A."/>
            <person name="Chen C."/>
            <person name="Yan M."/>
            <person name="Daum C."/>
            <person name="Ng V."/>
            <person name="Clum A."/>
            <person name="Steindorff A."/>
            <person name="Ohm R.A."/>
            <person name="Martin F."/>
            <person name="Silar P."/>
            <person name="Natvig D.O."/>
            <person name="Lalanne C."/>
            <person name="Gautier V."/>
            <person name="Ament-Velasquez S.L."/>
            <person name="Kruys A."/>
            <person name="Hutchinson M.I."/>
            <person name="Powell A.J."/>
            <person name="Barry K."/>
            <person name="Miller A.N."/>
            <person name="Grigoriev I.V."/>
            <person name="Debuchy R."/>
            <person name="Gladieux P."/>
            <person name="Hiltunen Thoren M."/>
            <person name="Johannesson H."/>
        </authorList>
    </citation>
    <scope>NUCLEOTIDE SEQUENCE</scope>
    <source>
        <strain evidence="2">CBS 892.96</strain>
    </source>
</reference>
<proteinExistence type="predicted"/>
<gene>
    <name evidence="2" type="ORF">QBC36DRAFT_121748</name>
</gene>